<protein>
    <submittedName>
        <fullName evidence="1">13573_t:CDS:1</fullName>
    </submittedName>
</protein>
<proteinExistence type="predicted"/>
<feature type="non-terminal residue" evidence="1">
    <location>
        <position position="196"/>
    </location>
</feature>
<keyword evidence="2" id="KW-1185">Reference proteome</keyword>
<evidence type="ECO:0000313" key="1">
    <source>
        <dbReference type="EMBL" id="CAG8769769.1"/>
    </source>
</evidence>
<name>A0ACA9QZ27_9GLOM</name>
<reference evidence="1" key="1">
    <citation type="submission" date="2021-06" db="EMBL/GenBank/DDBJ databases">
        <authorList>
            <person name="Kallberg Y."/>
            <person name="Tangrot J."/>
            <person name="Rosling A."/>
        </authorList>
    </citation>
    <scope>NUCLEOTIDE SEQUENCE</scope>
    <source>
        <strain evidence="1">CL356</strain>
    </source>
</reference>
<organism evidence="1 2">
    <name type="scientific">Acaulospora colombiana</name>
    <dbReference type="NCBI Taxonomy" id="27376"/>
    <lineage>
        <taxon>Eukaryota</taxon>
        <taxon>Fungi</taxon>
        <taxon>Fungi incertae sedis</taxon>
        <taxon>Mucoromycota</taxon>
        <taxon>Glomeromycotina</taxon>
        <taxon>Glomeromycetes</taxon>
        <taxon>Diversisporales</taxon>
        <taxon>Acaulosporaceae</taxon>
        <taxon>Acaulospora</taxon>
    </lineage>
</organism>
<comment type="caution">
    <text evidence="1">The sequence shown here is derived from an EMBL/GenBank/DDBJ whole genome shotgun (WGS) entry which is preliminary data.</text>
</comment>
<dbReference type="Proteomes" id="UP000789525">
    <property type="component" value="Unassembled WGS sequence"/>
</dbReference>
<dbReference type="EMBL" id="CAJVPT010064093">
    <property type="protein sequence ID" value="CAG8769769.1"/>
    <property type="molecule type" value="Genomic_DNA"/>
</dbReference>
<accession>A0ACA9QZ27</accession>
<sequence>MPQFEPYDPSKNARQDGKYTDIDPKKICRLEIFPPIGISRLGDSNDEYFYGPEVPGGTDHHFGKFRDGDQKIRRQAARFRVYAYGEGDTALGEVNLANGYQLNWKVHVANKKPAYYHSRGQYRVREGDPDPKRLRNPDVQSVSEDRLTGEPFDESMESRDKLIIDPGAKTITREPNGPSDPCVELSAPFHGSKDQP</sequence>
<gene>
    <name evidence="1" type="ORF">ACOLOM_LOCUS13706</name>
</gene>
<evidence type="ECO:0000313" key="2">
    <source>
        <dbReference type="Proteomes" id="UP000789525"/>
    </source>
</evidence>
<feature type="non-terminal residue" evidence="1">
    <location>
        <position position="1"/>
    </location>
</feature>